<evidence type="ECO:0000313" key="1">
    <source>
        <dbReference type="EMBL" id="RSL83104.1"/>
    </source>
</evidence>
<sequence>MVLLDVYVLWRIEGARERVLVPIPVCGDYVVRLADRHCLIDCSSWHRVERRVVQELQLVRWEMAILSCFSYGG</sequence>
<evidence type="ECO:0000313" key="2">
    <source>
        <dbReference type="Proteomes" id="UP000288429"/>
    </source>
</evidence>
<gene>
    <name evidence="1" type="ORF">CDV31_016872</name>
</gene>
<proteinExistence type="predicted"/>
<name>A0A428S050_9HYPO</name>
<organism evidence="1 2">
    <name type="scientific">Fusarium ambrosium</name>
    <dbReference type="NCBI Taxonomy" id="131363"/>
    <lineage>
        <taxon>Eukaryota</taxon>
        <taxon>Fungi</taxon>
        <taxon>Dikarya</taxon>
        <taxon>Ascomycota</taxon>
        <taxon>Pezizomycotina</taxon>
        <taxon>Sordariomycetes</taxon>
        <taxon>Hypocreomycetidae</taxon>
        <taxon>Hypocreales</taxon>
        <taxon>Nectriaceae</taxon>
        <taxon>Fusarium</taxon>
        <taxon>Fusarium solani species complex</taxon>
    </lineage>
</organism>
<dbReference type="Proteomes" id="UP000288429">
    <property type="component" value="Unassembled WGS sequence"/>
</dbReference>
<accession>A0A428S050</accession>
<protein>
    <submittedName>
        <fullName evidence="1">Uncharacterized protein</fullName>
    </submittedName>
</protein>
<keyword evidence="2" id="KW-1185">Reference proteome</keyword>
<dbReference type="AlphaFoldDB" id="A0A428S050"/>
<dbReference type="EMBL" id="NIZV01000667">
    <property type="protein sequence ID" value="RSL83104.1"/>
    <property type="molecule type" value="Genomic_DNA"/>
</dbReference>
<comment type="caution">
    <text evidence="1">The sequence shown here is derived from an EMBL/GenBank/DDBJ whole genome shotgun (WGS) entry which is preliminary data.</text>
</comment>
<reference evidence="1 2" key="1">
    <citation type="submission" date="2017-06" db="EMBL/GenBank/DDBJ databases">
        <title>Cmopartive genomic analysis of Ambrosia Fusariam Clade fungi.</title>
        <authorList>
            <person name="Stajich J.E."/>
            <person name="Carrillo J."/>
            <person name="Kijimoto T."/>
            <person name="Eskalen A."/>
            <person name="O'Donnell K."/>
            <person name="Kasson M."/>
        </authorList>
    </citation>
    <scope>NUCLEOTIDE SEQUENCE [LARGE SCALE GENOMIC DNA]</scope>
    <source>
        <strain evidence="1 2">NRRL 20438</strain>
    </source>
</reference>